<evidence type="ECO:0000256" key="4">
    <source>
        <dbReference type="ARBA" id="ARBA00022692"/>
    </source>
</evidence>
<dbReference type="RefSeq" id="WP_253448956.1">
    <property type="nucleotide sequence ID" value="NZ_JALJYF010000002.1"/>
</dbReference>
<protein>
    <submittedName>
        <fullName evidence="8">UDP-N-acetylmuramyl pentapeptide phosphotransferase/UDP-N-acetylglucosamine-1-phosphate transferase</fullName>
    </submittedName>
</protein>
<dbReference type="Pfam" id="PF00953">
    <property type="entry name" value="Glycos_transf_4"/>
    <property type="match status" value="1"/>
</dbReference>
<evidence type="ECO:0000313" key="8">
    <source>
        <dbReference type="EMBL" id="MCP1727911.1"/>
    </source>
</evidence>
<keyword evidence="2" id="KW-1003">Cell membrane</keyword>
<keyword evidence="4 7" id="KW-0812">Transmembrane</keyword>
<keyword evidence="6 7" id="KW-0472">Membrane</keyword>
<evidence type="ECO:0000256" key="1">
    <source>
        <dbReference type="ARBA" id="ARBA00004651"/>
    </source>
</evidence>
<feature type="transmembrane region" description="Helical" evidence="7">
    <location>
        <begin position="138"/>
        <end position="156"/>
    </location>
</feature>
<keyword evidence="9" id="KW-1185">Reference proteome</keyword>
<feature type="transmembrane region" description="Helical" evidence="7">
    <location>
        <begin position="298"/>
        <end position="318"/>
    </location>
</feature>
<feature type="transmembrane region" description="Helical" evidence="7">
    <location>
        <begin position="168"/>
        <end position="187"/>
    </location>
</feature>
<dbReference type="EMBL" id="JALJYF010000002">
    <property type="protein sequence ID" value="MCP1727911.1"/>
    <property type="molecule type" value="Genomic_DNA"/>
</dbReference>
<dbReference type="PANTHER" id="PTHR22926:SF3">
    <property type="entry name" value="UNDECAPRENYL-PHOSPHATE ALPHA-N-ACETYLGLUCOSAMINYL 1-PHOSPHATE TRANSFERASE"/>
    <property type="match status" value="1"/>
</dbReference>
<comment type="caution">
    <text evidence="8">The sequence shown here is derived from an EMBL/GenBank/DDBJ whole genome shotgun (WGS) entry which is preliminary data.</text>
</comment>
<evidence type="ECO:0000256" key="3">
    <source>
        <dbReference type="ARBA" id="ARBA00022679"/>
    </source>
</evidence>
<feature type="transmembrane region" description="Helical" evidence="7">
    <location>
        <begin position="79"/>
        <end position="99"/>
    </location>
</feature>
<feature type="transmembrane region" description="Helical" evidence="7">
    <location>
        <begin position="12"/>
        <end position="34"/>
    </location>
</feature>
<organism evidence="8 9">
    <name type="scientific">Natronospira proteinivora</name>
    <dbReference type="NCBI Taxonomy" id="1807133"/>
    <lineage>
        <taxon>Bacteria</taxon>
        <taxon>Pseudomonadati</taxon>
        <taxon>Pseudomonadota</taxon>
        <taxon>Gammaproteobacteria</taxon>
        <taxon>Natronospirales</taxon>
        <taxon>Natronospiraceae</taxon>
        <taxon>Natronospira</taxon>
    </lineage>
</organism>
<feature type="transmembrane region" description="Helical" evidence="7">
    <location>
        <begin position="246"/>
        <end position="269"/>
    </location>
</feature>
<evidence type="ECO:0000256" key="2">
    <source>
        <dbReference type="ARBA" id="ARBA00022475"/>
    </source>
</evidence>
<feature type="transmembrane region" description="Helical" evidence="7">
    <location>
        <begin position="193"/>
        <end position="210"/>
    </location>
</feature>
<comment type="subcellular location">
    <subcellularLocation>
        <location evidence="1">Cell membrane</location>
        <topology evidence="1">Multi-pass membrane protein</topology>
    </subcellularLocation>
</comment>
<feature type="transmembrane region" description="Helical" evidence="7">
    <location>
        <begin position="324"/>
        <end position="345"/>
    </location>
</feature>
<dbReference type="Proteomes" id="UP001523550">
    <property type="component" value="Unassembled WGS sequence"/>
</dbReference>
<gene>
    <name evidence="8" type="ORF">J2T60_001911</name>
</gene>
<name>A0ABT1G9C1_9GAMM</name>
<evidence type="ECO:0000256" key="7">
    <source>
        <dbReference type="SAM" id="Phobius"/>
    </source>
</evidence>
<feature type="transmembrane region" description="Helical" evidence="7">
    <location>
        <begin position="217"/>
        <end position="240"/>
    </location>
</feature>
<evidence type="ECO:0000256" key="6">
    <source>
        <dbReference type="ARBA" id="ARBA00023136"/>
    </source>
</evidence>
<proteinExistence type="predicted"/>
<evidence type="ECO:0000313" key="9">
    <source>
        <dbReference type="Proteomes" id="UP001523550"/>
    </source>
</evidence>
<keyword evidence="3" id="KW-0808">Transferase</keyword>
<dbReference type="CDD" id="cd06854">
    <property type="entry name" value="GT_WbpL_WbcO_like"/>
    <property type="match status" value="1"/>
</dbReference>
<accession>A0ABT1G9C1</accession>
<feature type="transmembrane region" description="Helical" evidence="7">
    <location>
        <begin position="111"/>
        <end position="126"/>
    </location>
</feature>
<evidence type="ECO:0000256" key="5">
    <source>
        <dbReference type="ARBA" id="ARBA00022989"/>
    </source>
</evidence>
<sequence>MPWELPIQGSAIWPLSWLLAAVFSALACTAWRPLARYFGFLDYPSERSLHAEPMVRAGGLPMALALALTLLLIPSSFVGSPVLALALGLAAGLMVIATWDDRRPLPVGPRLSLYLLLCAAMVFSLRDTPEATRLLGDAPGWMLFWGVLFTLGLAWMTNLYNFMDGADGLAGGQGLIGFAAIAALALIQDAPQIALASLAISGVCAGFLCWNFPPARLFLGDAGAIPLGFLAGAFALMLFLETGLAPWLALLPFAPFWLDASVTLLRRILNREAFWRPHRSHFYQRLVRSGVGHRGTALVFYALMVLCGGLALLGAGLASVLPSVLPGLGVSAVALVILVATGFWIDGHFQQAQRH</sequence>
<keyword evidence="5 7" id="KW-1133">Transmembrane helix</keyword>
<dbReference type="InterPro" id="IPR000715">
    <property type="entry name" value="Glycosyl_transferase_4"/>
</dbReference>
<dbReference type="PANTHER" id="PTHR22926">
    <property type="entry name" value="PHOSPHO-N-ACETYLMURAMOYL-PENTAPEPTIDE-TRANSFERASE"/>
    <property type="match status" value="1"/>
</dbReference>
<reference evidence="8 9" key="1">
    <citation type="submission" date="2022-03" db="EMBL/GenBank/DDBJ databases">
        <title>Genomic Encyclopedia of Type Strains, Phase III (KMG-III): the genomes of soil and plant-associated and newly described type strains.</title>
        <authorList>
            <person name="Whitman W."/>
        </authorList>
    </citation>
    <scope>NUCLEOTIDE SEQUENCE [LARGE SCALE GENOMIC DNA]</scope>
    <source>
        <strain evidence="8 9">BSker1</strain>
    </source>
</reference>